<dbReference type="AlphaFoldDB" id="A0A4C1SY25"/>
<dbReference type="Proteomes" id="UP000299102">
    <property type="component" value="Unassembled WGS sequence"/>
</dbReference>
<keyword evidence="1" id="KW-1133">Transmembrane helix</keyword>
<accession>A0A4C1SY25</accession>
<organism evidence="2 3">
    <name type="scientific">Eumeta variegata</name>
    <name type="common">Bagworm moth</name>
    <name type="synonym">Eumeta japonica</name>
    <dbReference type="NCBI Taxonomy" id="151549"/>
    <lineage>
        <taxon>Eukaryota</taxon>
        <taxon>Metazoa</taxon>
        <taxon>Ecdysozoa</taxon>
        <taxon>Arthropoda</taxon>
        <taxon>Hexapoda</taxon>
        <taxon>Insecta</taxon>
        <taxon>Pterygota</taxon>
        <taxon>Neoptera</taxon>
        <taxon>Endopterygota</taxon>
        <taxon>Lepidoptera</taxon>
        <taxon>Glossata</taxon>
        <taxon>Ditrysia</taxon>
        <taxon>Tineoidea</taxon>
        <taxon>Psychidae</taxon>
        <taxon>Oiketicinae</taxon>
        <taxon>Eumeta</taxon>
    </lineage>
</organism>
<evidence type="ECO:0000313" key="3">
    <source>
        <dbReference type="Proteomes" id="UP000299102"/>
    </source>
</evidence>
<keyword evidence="1" id="KW-0812">Transmembrane</keyword>
<protein>
    <submittedName>
        <fullName evidence="2">Retrovirus-related Gag polyprotein from transposon HMS-Beagle</fullName>
    </submittedName>
</protein>
<feature type="transmembrane region" description="Helical" evidence="1">
    <location>
        <begin position="105"/>
        <end position="125"/>
    </location>
</feature>
<dbReference type="OrthoDB" id="7488542at2759"/>
<proteinExistence type="predicted"/>
<comment type="caution">
    <text evidence="2">The sequence shown here is derived from an EMBL/GenBank/DDBJ whole genome shotgun (WGS) entry which is preliminary data.</text>
</comment>
<evidence type="ECO:0000313" key="2">
    <source>
        <dbReference type="EMBL" id="GBP06856.1"/>
    </source>
</evidence>
<name>A0A4C1SY25_EUMVA</name>
<keyword evidence="1" id="KW-0472">Membrane</keyword>
<reference evidence="2 3" key="1">
    <citation type="journal article" date="2019" name="Commun. Biol.">
        <title>The bagworm genome reveals a unique fibroin gene that provides high tensile strength.</title>
        <authorList>
            <person name="Kono N."/>
            <person name="Nakamura H."/>
            <person name="Ohtoshi R."/>
            <person name="Tomita M."/>
            <person name="Numata K."/>
            <person name="Arakawa K."/>
        </authorList>
    </citation>
    <scope>NUCLEOTIDE SEQUENCE [LARGE SCALE GENOMIC DNA]</scope>
</reference>
<sequence>MTILETDGQDLFKDVLHPRQQVMTDQIIDERYRNNLTDMDKVPDVVRSLREFNGNQLNSAAGRNRKDSKIYEPSIGTPKYFGILNVIHQQNCRQRGRRIRIYNTPLNWIATIPCIMLISATLVHLNTK</sequence>
<evidence type="ECO:0000256" key="1">
    <source>
        <dbReference type="SAM" id="Phobius"/>
    </source>
</evidence>
<gene>
    <name evidence="2" type="primary">gag</name>
    <name evidence="2" type="ORF">EVAR_65892_1</name>
</gene>
<dbReference type="EMBL" id="BGZK01004098">
    <property type="protein sequence ID" value="GBP06856.1"/>
    <property type="molecule type" value="Genomic_DNA"/>
</dbReference>
<keyword evidence="3" id="KW-1185">Reference proteome</keyword>